<dbReference type="AlphaFoldDB" id="A0A9E6PQV1"/>
<accession>A0A9E6PQV1</accession>
<dbReference type="KEGG" id="pvw:HU752_013570"/>
<dbReference type="InterPro" id="IPR001188">
    <property type="entry name" value="Sperm_putr-bd"/>
</dbReference>
<organism evidence="6 7">
    <name type="scientific">Pseudomonas vanderleydeniana</name>
    <dbReference type="NCBI Taxonomy" id="2745495"/>
    <lineage>
        <taxon>Bacteria</taxon>
        <taxon>Pseudomonadati</taxon>
        <taxon>Pseudomonadota</taxon>
        <taxon>Gammaproteobacteria</taxon>
        <taxon>Pseudomonadales</taxon>
        <taxon>Pseudomonadaceae</taxon>
        <taxon>Pseudomonas</taxon>
    </lineage>
</organism>
<reference evidence="6 7" key="2">
    <citation type="journal article" date="2021" name="Microorganisms">
        <title>The Ever-Expanding Pseudomonas Genus: Description of 43 New Species and Partition of the Pseudomonas putida Group.</title>
        <authorList>
            <person name="Girard L."/>
            <person name="Lood C."/>
            <person name="Hofte M."/>
            <person name="Vandamme P."/>
            <person name="Rokni-Zadeh H."/>
            <person name="van Noort V."/>
            <person name="Lavigne R."/>
            <person name="De Mot R."/>
        </authorList>
    </citation>
    <scope>NUCLEOTIDE SEQUENCE [LARGE SCALE GENOMIC DNA]</scope>
    <source>
        <strain evidence="6 7">RW8P3</strain>
    </source>
</reference>
<reference evidence="6 7" key="1">
    <citation type="journal article" date="2020" name="Microorganisms">
        <title>Reliable Identification of Environmental Pseudomonas Isolates Using the rpoD Gene.</title>
        <authorList>
            <consortium name="The Broad Institute Genome Sequencing Platform"/>
            <person name="Girard L."/>
            <person name="Lood C."/>
            <person name="Rokni-Zadeh H."/>
            <person name="van Noort V."/>
            <person name="Lavigne R."/>
            <person name="De Mot R."/>
        </authorList>
    </citation>
    <scope>NUCLEOTIDE SEQUENCE [LARGE SCALE GENOMIC DNA]</scope>
    <source>
        <strain evidence="6 7">RW8P3</strain>
    </source>
</reference>
<evidence type="ECO:0000256" key="5">
    <source>
        <dbReference type="SAM" id="SignalP"/>
    </source>
</evidence>
<dbReference type="EMBL" id="CP077093">
    <property type="protein sequence ID" value="QXI30903.1"/>
    <property type="molecule type" value="Genomic_DNA"/>
</dbReference>
<comment type="subcellular location">
    <subcellularLocation>
        <location evidence="1">Periplasm</location>
    </subcellularLocation>
</comment>
<evidence type="ECO:0000256" key="1">
    <source>
        <dbReference type="ARBA" id="ARBA00004418"/>
    </source>
</evidence>
<dbReference type="GO" id="GO:0042597">
    <property type="term" value="C:periplasmic space"/>
    <property type="evidence" value="ECO:0007669"/>
    <property type="project" value="UniProtKB-SubCell"/>
</dbReference>
<dbReference type="SUPFAM" id="SSF53850">
    <property type="entry name" value="Periplasmic binding protein-like II"/>
    <property type="match status" value="1"/>
</dbReference>
<keyword evidence="3 5" id="KW-0732">Signal</keyword>
<evidence type="ECO:0000313" key="7">
    <source>
        <dbReference type="Proteomes" id="UP000634530"/>
    </source>
</evidence>
<keyword evidence="4" id="KW-0574">Periplasm</keyword>
<dbReference type="InterPro" id="IPR006059">
    <property type="entry name" value="SBP"/>
</dbReference>
<dbReference type="Pfam" id="PF13416">
    <property type="entry name" value="SBP_bac_8"/>
    <property type="match status" value="1"/>
</dbReference>
<evidence type="ECO:0000256" key="4">
    <source>
        <dbReference type="ARBA" id="ARBA00022764"/>
    </source>
</evidence>
<dbReference type="PRINTS" id="PR00909">
    <property type="entry name" value="SPERMDNBNDNG"/>
</dbReference>
<feature type="signal peptide" evidence="5">
    <location>
        <begin position="1"/>
        <end position="22"/>
    </location>
</feature>
<name>A0A9E6PQV1_9PSED</name>
<sequence length="363" mass="39811">MGVLRMLGVVIAATLATTAVYAGEAQVNVYNWTDYIGETTLADFRSATGIDPAYDIFDANETLEAKLLAGHSGYDVVVPSSHFISRQIQAGVFAPLDRSLLTNYKNLDPAILKQLQVNDPDNRYVVPYLWGTGGLAYNKEKVRAVLGVDAVDSWSVLFEPSSIQKLHQCGVAVMDSPDELYGAALHYLGRDVGSANLRDYQDATALLRKIRPYITYFHSSKFVGDLANGEICLAMANSGDGVQAIERAKEAQAGVQIEYVVPKEGGNIWFDVLAIPADARHKRQAHAFINFLLDPKTIAGVTNYTGYANPTPASKSFLSTDIVNNHVIYPLPETVRRLYISAQPAPEYVRYITRAWTSLKNGT</sequence>
<evidence type="ECO:0000313" key="6">
    <source>
        <dbReference type="EMBL" id="QXI30903.1"/>
    </source>
</evidence>
<dbReference type="GO" id="GO:0015846">
    <property type="term" value="P:polyamine transport"/>
    <property type="evidence" value="ECO:0007669"/>
    <property type="project" value="InterPro"/>
</dbReference>
<protein>
    <submittedName>
        <fullName evidence="6">Polyamine ABC transporter substrate-binding protein</fullName>
    </submittedName>
</protein>
<keyword evidence="2" id="KW-0813">Transport</keyword>
<evidence type="ECO:0000256" key="2">
    <source>
        <dbReference type="ARBA" id="ARBA00022448"/>
    </source>
</evidence>
<keyword evidence="7" id="KW-1185">Reference proteome</keyword>
<dbReference type="PANTHER" id="PTHR30222">
    <property type="entry name" value="SPERMIDINE/PUTRESCINE-BINDING PERIPLASMIC PROTEIN"/>
    <property type="match status" value="1"/>
</dbReference>
<dbReference type="PANTHER" id="PTHR30222:SF12">
    <property type="entry name" value="NORSPERMIDINE SENSOR"/>
    <property type="match status" value="1"/>
</dbReference>
<dbReference type="Proteomes" id="UP000634530">
    <property type="component" value="Chromosome"/>
</dbReference>
<dbReference type="PIRSF" id="PIRSF019574">
    <property type="entry name" value="Periplasmic_polyamine_BP"/>
    <property type="match status" value="1"/>
</dbReference>
<dbReference type="CDD" id="cd13659">
    <property type="entry name" value="PBP2_PotF"/>
    <property type="match status" value="1"/>
</dbReference>
<proteinExistence type="predicted"/>
<gene>
    <name evidence="6" type="ORF">HU752_013570</name>
</gene>
<dbReference type="Gene3D" id="3.40.190.10">
    <property type="entry name" value="Periplasmic binding protein-like II"/>
    <property type="match status" value="2"/>
</dbReference>
<evidence type="ECO:0000256" key="3">
    <source>
        <dbReference type="ARBA" id="ARBA00022729"/>
    </source>
</evidence>
<feature type="chain" id="PRO_5039096702" evidence="5">
    <location>
        <begin position="23"/>
        <end position="363"/>
    </location>
</feature>
<dbReference type="GO" id="GO:0019808">
    <property type="term" value="F:polyamine binding"/>
    <property type="evidence" value="ECO:0007669"/>
    <property type="project" value="InterPro"/>
</dbReference>